<feature type="compositionally biased region" description="Polar residues" evidence="5">
    <location>
        <begin position="249"/>
        <end position="265"/>
    </location>
</feature>
<dbReference type="OrthoDB" id="25654at2759"/>
<feature type="region of interest" description="Disordered" evidence="5">
    <location>
        <begin position="46"/>
        <end position="107"/>
    </location>
</feature>
<keyword evidence="1 4" id="KW-0479">Metal-binding</keyword>
<evidence type="ECO:0000313" key="7">
    <source>
        <dbReference type="EMBL" id="CAD7628402.1"/>
    </source>
</evidence>
<dbReference type="InterPro" id="IPR001781">
    <property type="entry name" value="Znf_LIM"/>
</dbReference>
<feature type="region of interest" description="Disordered" evidence="5">
    <location>
        <begin position="359"/>
        <end position="416"/>
    </location>
</feature>
<feature type="compositionally biased region" description="Basic and acidic residues" evidence="5">
    <location>
        <begin position="130"/>
        <end position="140"/>
    </location>
</feature>
<evidence type="ECO:0000256" key="1">
    <source>
        <dbReference type="ARBA" id="ARBA00022723"/>
    </source>
</evidence>
<dbReference type="SMART" id="SM00132">
    <property type="entry name" value="LIM"/>
    <property type="match status" value="1"/>
</dbReference>
<organism evidence="7">
    <name type="scientific">Medioppia subpectinata</name>
    <dbReference type="NCBI Taxonomy" id="1979941"/>
    <lineage>
        <taxon>Eukaryota</taxon>
        <taxon>Metazoa</taxon>
        <taxon>Ecdysozoa</taxon>
        <taxon>Arthropoda</taxon>
        <taxon>Chelicerata</taxon>
        <taxon>Arachnida</taxon>
        <taxon>Acari</taxon>
        <taxon>Acariformes</taxon>
        <taxon>Sarcoptiformes</taxon>
        <taxon>Oribatida</taxon>
        <taxon>Brachypylina</taxon>
        <taxon>Oppioidea</taxon>
        <taxon>Oppiidae</taxon>
        <taxon>Medioppia</taxon>
    </lineage>
</organism>
<dbReference type="SUPFAM" id="SSF57716">
    <property type="entry name" value="Glucocorticoid receptor-like (DNA-binding domain)"/>
    <property type="match status" value="2"/>
</dbReference>
<evidence type="ECO:0000256" key="4">
    <source>
        <dbReference type="PROSITE-ProRule" id="PRU00125"/>
    </source>
</evidence>
<feature type="compositionally biased region" description="Basic and acidic residues" evidence="5">
    <location>
        <begin position="154"/>
        <end position="168"/>
    </location>
</feature>
<dbReference type="Proteomes" id="UP000759131">
    <property type="component" value="Unassembled WGS sequence"/>
</dbReference>
<feature type="region of interest" description="Disordered" evidence="5">
    <location>
        <begin position="146"/>
        <end position="175"/>
    </location>
</feature>
<feature type="region of interest" description="Disordered" evidence="5">
    <location>
        <begin position="249"/>
        <end position="279"/>
    </location>
</feature>
<dbReference type="PANTHER" id="PTHR24206">
    <property type="entry name" value="OS06G0237300 PROTEIN"/>
    <property type="match status" value="1"/>
</dbReference>
<evidence type="ECO:0000313" key="8">
    <source>
        <dbReference type="Proteomes" id="UP000759131"/>
    </source>
</evidence>
<feature type="domain" description="LIM zinc-binding" evidence="6">
    <location>
        <begin position="493"/>
        <end position="553"/>
    </location>
</feature>
<dbReference type="EMBL" id="CAJPIZ010005668">
    <property type="protein sequence ID" value="CAG2108832.1"/>
    <property type="molecule type" value="Genomic_DNA"/>
</dbReference>
<dbReference type="GO" id="GO:0046872">
    <property type="term" value="F:metal ion binding"/>
    <property type="evidence" value="ECO:0007669"/>
    <property type="project" value="UniProtKB-KW"/>
</dbReference>
<evidence type="ECO:0000256" key="5">
    <source>
        <dbReference type="SAM" id="MobiDB-lite"/>
    </source>
</evidence>
<feature type="compositionally biased region" description="Polar residues" evidence="5">
    <location>
        <begin position="360"/>
        <end position="369"/>
    </location>
</feature>
<keyword evidence="2 4" id="KW-0862">Zinc</keyword>
<keyword evidence="8" id="KW-1185">Reference proteome</keyword>
<feature type="compositionally biased region" description="Basic and acidic residues" evidence="5">
    <location>
        <begin position="382"/>
        <end position="416"/>
    </location>
</feature>
<dbReference type="Pfam" id="PF00412">
    <property type="entry name" value="LIM"/>
    <property type="match status" value="1"/>
</dbReference>
<reference evidence="7" key="1">
    <citation type="submission" date="2020-11" db="EMBL/GenBank/DDBJ databases">
        <authorList>
            <person name="Tran Van P."/>
        </authorList>
    </citation>
    <scope>NUCLEOTIDE SEQUENCE</scope>
</reference>
<name>A0A7R9Q144_9ACAR</name>
<dbReference type="Gene3D" id="2.10.110.10">
    <property type="entry name" value="Cysteine Rich Protein"/>
    <property type="match status" value="1"/>
</dbReference>
<protein>
    <recommendedName>
        <fullName evidence="6">LIM zinc-binding domain-containing protein</fullName>
    </recommendedName>
</protein>
<sequence>MHEMIIRENTPQDLPPDVVRSNSRVEDQFDNLSVDLAIIRNRFEFGSEDNHNHNNHSSNIDKTTLQRSDSIHVRLQKYQSAVSGEKEMTDSDTDGPNSEPEEELKSGEKVVFSDLSSLKSQWETASSNGSKDEAEATRDELEELRKKLSLGRSESLKESYERAVKESNTESAANRSDAYVFDTSVKTVSIKEKFEKGFPENETENQRIERQKREREDEIQVLADSESASKEARNMFKQIDVSVTTAPTAQLNGHSNHTNGLSKKLTNGDVVKSGESNGEDLSIDSAQLLERFSYFENLPKEVPKEPQRHQITPPRDVTQVYENTIADNQNPNVIRSSDAIEDIPKVDTTKKMLDKFKALESQTDSQSNAPKPLKRITPPRDYNGENEHKPRETSPERDPNIIKSSLKNEENIEVEPEKARNLKAKFENWSAEVDRENKKNNGYDDEEEFIPHIDTTKNLRAKFEAIKDESKPIDKPKIRVNRFVCETSDNPLDVCYVCRTKLYPMEKLEFSGIRLHKNCFRCIKCKCNLRLDNFTITAEKLYCIPHFKQLFMERGNYDEGFGLEQHKNKWTNKCINNNDLIINNNNNNSHLICDVNANDAHIDYANQSVSDASDASDTELSVD</sequence>
<dbReference type="CDD" id="cd09358">
    <property type="entry name" value="LIM_Mical_like"/>
    <property type="match status" value="1"/>
</dbReference>
<dbReference type="AlphaFoldDB" id="A0A7R9Q144"/>
<dbReference type="PROSITE" id="PS50023">
    <property type="entry name" value="LIM_DOMAIN_2"/>
    <property type="match status" value="1"/>
</dbReference>
<keyword evidence="3 4" id="KW-0440">LIM domain</keyword>
<feature type="region of interest" description="Disordered" evidence="5">
    <location>
        <begin position="196"/>
        <end position="231"/>
    </location>
</feature>
<evidence type="ECO:0000256" key="2">
    <source>
        <dbReference type="ARBA" id="ARBA00022833"/>
    </source>
</evidence>
<dbReference type="EMBL" id="OC860243">
    <property type="protein sequence ID" value="CAD7628402.1"/>
    <property type="molecule type" value="Genomic_DNA"/>
</dbReference>
<proteinExistence type="predicted"/>
<feature type="region of interest" description="Disordered" evidence="5">
    <location>
        <begin position="121"/>
        <end position="140"/>
    </location>
</feature>
<feature type="compositionally biased region" description="Basic and acidic residues" evidence="5">
    <location>
        <begin position="196"/>
        <end position="218"/>
    </location>
</feature>
<evidence type="ECO:0000259" key="6">
    <source>
        <dbReference type="PROSITE" id="PS50023"/>
    </source>
</evidence>
<gene>
    <name evidence="7" type="ORF">OSB1V03_LOCUS8824</name>
</gene>
<accession>A0A7R9Q144</accession>
<evidence type="ECO:0000256" key="3">
    <source>
        <dbReference type="ARBA" id="ARBA00023038"/>
    </source>
</evidence>